<dbReference type="PANTHER" id="PTHR31220">
    <property type="entry name" value="HYCCIN RELATED"/>
    <property type="match status" value="1"/>
</dbReference>
<organism evidence="7 8">
    <name type="scientific">Lates japonicus</name>
    <name type="common">Japanese lates</name>
    <dbReference type="NCBI Taxonomy" id="270547"/>
    <lineage>
        <taxon>Eukaryota</taxon>
        <taxon>Metazoa</taxon>
        <taxon>Chordata</taxon>
        <taxon>Craniata</taxon>
        <taxon>Vertebrata</taxon>
        <taxon>Euteleostomi</taxon>
        <taxon>Actinopterygii</taxon>
        <taxon>Neopterygii</taxon>
        <taxon>Teleostei</taxon>
        <taxon>Neoteleostei</taxon>
        <taxon>Acanthomorphata</taxon>
        <taxon>Carangaria</taxon>
        <taxon>Carangaria incertae sedis</taxon>
        <taxon>Centropomidae</taxon>
        <taxon>Lates</taxon>
    </lineage>
</organism>
<evidence type="ECO:0000256" key="6">
    <source>
        <dbReference type="ARBA" id="ARBA00034482"/>
    </source>
</evidence>
<evidence type="ECO:0000256" key="4">
    <source>
        <dbReference type="ARBA" id="ARBA00022490"/>
    </source>
</evidence>
<dbReference type="Proteomes" id="UP001279410">
    <property type="component" value="Unassembled WGS sequence"/>
</dbReference>
<dbReference type="AlphaFoldDB" id="A0AAD3N6C7"/>
<dbReference type="GO" id="GO:0005886">
    <property type="term" value="C:plasma membrane"/>
    <property type="evidence" value="ECO:0007669"/>
    <property type="project" value="UniProtKB-SubCell"/>
</dbReference>
<evidence type="ECO:0000256" key="1">
    <source>
        <dbReference type="ARBA" id="ARBA00004236"/>
    </source>
</evidence>
<dbReference type="EMBL" id="BRZM01000084">
    <property type="protein sequence ID" value="GLD65825.1"/>
    <property type="molecule type" value="Genomic_DNA"/>
</dbReference>
<sequence>MSTYAASLKEKGSLVPALYKVIRENYSDLLEPAPSCLSFYRVASLSCSGHAQFLPELCEPPSVSAARDPTPPGCIEKLLLPGMATCSQPSAPWLLTEGALAITLEQGGVQRPAPAERDLHAQNRFEVLTFLLLCYNAALSYMTSTSLQSLCQLSSRVCICGYPRQQMRRYKGISTRLTVTSEFLVQLITGIHYALCNGEVELGSKALDDVSVSSPARVVPRGSTGG</sequence>
<dbReference type="InterPro" id="IPR018619">
    <property type="entry name" value="Hyccin"/>
</dbReference>
<name>A0AAD3N6C7_LATJO</name>
<dbReference type="GO" id="GO:0072659">
    <property type="term" value="P:protein localization to plasma membrane"/>
    <property type="evidence" value="ECO:0007669"/>
    <property type="project" value="TreeGrafter"/>
</dbReference>
<comment type="similarity">
    <text evidence="6">Belongs to the Hyccin family.</text>
</comment>
<accession>A0AAD3N6C7</accession>
<dbReference type="GO" id="GO:0046854">
    <property type="term" value="P:phosphatidylinositol phosphate biosynthetic process"/>
    <property type="evidence" value="ECO:0007669"/>
    <property type="project" value="TreeGrafter"/>
</dbReference>
<comment type="caution">
    <text evidence="7">The sequence shown here is derived from an EMBL/GenBank/DDBJ whole genome shotgun (WGS) entry which is preliminary data.</text>
</comment>
<evidence type="ECO:0000313" key="7">
    <source>
        <dbReference type="EMBL" id="GLD65825.1"/>
    </source>
</evidence>
<dbReference type="PANTHER" id="PTHR31220:SF4">
    <property type="entry name" value="HYCCIN"/>
    <property type="match status" value="1"/>
</dbReference>
<gene>
    <name evidence="7" type="ORF">AKAME5_001726900</name>
</gene>
<dbReference type="GO" id="GO:0005829">
    <property type="term" value="C:cytosol"/>
    <property type="evidence" value="ECO:0007669"/>
    <property type="project" value="UniProtKB-SubCell"/>
</dbReference>
<keyword evidence="5" id="KW-0472">Membrane</keyword>
<keyword evidence="8" id="KW-1185">Reference proteome</keyword>
<evidence type="ECO:0000256" key="3">
    <source>
        <dbReference type="ARBA" id="ARBA00022475"/>
    </source>
</evidence>
<evidence type="ECO:0000256" key="5">
    <source>
        <dbReference type="ARBA" id="ARBA00023136"/>
    </source>
</evidence>
<comment type="subcellular location">
    <subcellularLocation>
        <location evidence="1">Cell membrane</location>
    </subcellularLocation>
    <subcellularLocation>
        <location evidence="2">Cytoplasm</location>
        <location evidence="2">Cytosol</location>
    </subcellularLocation>
</comment>
<proteinExistence type="inferred from homology"/>
<dbReference type="Pfam" id="PF09790">
    <property type="entry name" value="Hyccin"/>
    <property type="match status" value="1"/>
</dbReference>
<evidence type="ECO:0000256" key="2">
    <source>
        <dbReference type="ARBA" id="ARBA00004514"/>
    </source>
</evidence>
<keyword evidence="3" id="KW-1003">Cell membrane</keyword>
<keyword evidence="4" id="KW-0963">Cytoplasm</keyword>
<evidence type="ECO:0000313" key="8">
    <source>
        <dbReference type="Proteomes" id="UP001279410"/>
    </source>
</evidence>
<protein>
    <submittedName>
        <fullName evidence="7">Hyccin isoform X1</fullName>
    </submittedName>
</protein>
<reference evidence="7" key="1">
    <citation type="submission" date="2022-08" db="EMBL/GenBank/DDBJ databases">
        <title>Genome sequencing of akame (Lates japonicus).</title>
        <authorList>
            <person name="Hashiguchi Y."/>
            <person name="Takahashi H."/>
        </authorList>
    </citation>
    <scope>NUCLEOTIDE SEQUENCE</scope>
    <source>
        <strain evidence="7">Kochi</strain>
    </source>
</reference>